<protein>
    <submittedName>
        <fullName evidence="1">Uncharacterized protein</fullName>
    </submittedName>
</protein>
<organism evidence="1">
    <name type="scientific">Staphylococcus hyicus</name>
    <dbReference type="NCBI Taxonomy" id="1284"/>
    <lineage>
        <taxon>Bacteria</taxon>
        <taxon>Bacillati</taxon>
        <taxon>Bacillota</taxon>
        <taxon>Bacilli</taxon>
        <taxon>Bacillales</taxon>
        <taxon>Staphylococcaceae</taxon>
        <taxon>Staphylococcus</taxon>
    </lineage>
</organism>
<dbReference type="AlphaFoldDB" id="F0V0J0"/>
<dbReference type="RefSeq" id="WP_013623250.1">
    <property type="nucleotide sequence ID" value="NC_015171.1"/>
</dbReference>
<reference evidence="1" key="2">
    <citation type="journal article" date="2012" name="J. Antimicrob. Chemother.">
        <title>Unusual small plasmids carrying the novel resistance genes dfrK or apmA isolated from methicillin-resistant or -susceptible staphylococci.</title>
        <authorList>
            <person name="Kadlec K."/>
            <person name="Fessler A.T."/>
            <person name="Couto N."/>
            <person name="Pomba C.F."/>
            <person name="Schwarz S."/>
        </authorList>
    </citation>
    <scope>NUCLEOTIDE SEQUENCE [LARGE SCALE GENOMIC DNA]</scope>
    <source>
        <strain evidence="1">966</strain>
        <plasmid evidence="1">pKKS966</plasmid>
    </source>
</reference>
<keyword evidence="1" id="KW-0614">Plasmid</keyword>
<geneLocation type="plasmid" evidence="1">
    <name>pKKS966</name>
</geneLocation>
<evidence type="ECO:0000313" key="1">
    <source>
        <dbReference type="EMBL" id="CBK33704.1"/>
    </source>
</evidence>
<reference evidence="1" key="1">
    <citation type="submission" date="2010-02" db="EMBL/GenBank/DDBJ databases">
        <authorList>
            <person name="Schwarz S.P."/>
        </authorList>
    </citation>
    <scope>NUCLEOTIDE SEQUENCE</scope>
    <source>
        <strain evidence="1">966</strain>
        <plasmid evidence="1">pKKS966</plasmid>
    </source>
</reference>
<accession>F0V0J0</accession>
<name>F0V0J0_STAHY</name>
<proteinExistence type="predicted"/>
<dbReference type="EMBL" id="FN677368">
    <property type="protein sequence ID" value="CBK33704.1"/>
    <property type="molecule type" value="Genomic_DNA"/>
</dbReference>
<sequence>MICTYCQTKQENKKICSFCEADLTQERPKKKQTLSQEEAYQTQPELSKYHTYDLLLLLSYLREQRSTAYKTMQSVRKAPNEVKTSRNDYDELNEYGQEFYREATARKNIIEQILIDRMGYYPKRVNNKLLDALESKIERNGTS</sequence>